<dbReference type="Proteomes" id="UP000823990">
    <property type="component" value="Unassembled WGS sequence"/>
</dbReference>
<keyword evidence="1" id="KW-0732">Signal</keyword>
<gene>
    <name evidence="2" type="ORF">H9892_05355</name>
</gene>
<evidence type="ECO:0000313" key="3">
    <source>
        <dbReference type="Proteomes" id="UP000823990"/>
    </source>
</evidence>
<name>A0A9D1TRS3_9FIRM</name>
<sequence>MKKRIAIAAVLCMAIIAAAGVFTACGEKQAFVPPHYDYYSFTYDESLGGLVLDVTHSGLLPDGALSLPASSYYYDGEEAHDEPKDVVAIADGAFDGCGRITSVTLPSAYKHIGAEAFKGSGITELVLNNDNVTIADRAFFDCVKLEKVSGGKVSAVGSEAFFGCVYLRAFDSDTSGATIAEGAFDHTKTDIS</sequence>
<organism evidence="2 3">
    <name type="scientific">Candidatus Protoclostridium stercorigallinarum</name>
    <dbReference type="NCBI Taxonomy" id="2838741"/>
    <lineage>
        <taxon>Bacteria</taxon>
        <taxon>Bacillati</taxon>
        <taxon>Bacillota</taxon>
        <taxon>Clostridia</taxon>
        <taxon>Candidatus Protoclostridium</taxon>
    </lineage>
</organism>
<accession>A0A9D1TRS3</accession>
<reference evidence="2" key="1">
    <citation type="journal article" date="2021" name="PeerJ">
        <title>Extensive microbial diversity within the chicken gut microbiome revealed by metagenomics and culture.</title>
        <authorList>
            <person name="Gilroy R."/>
            <person name="Ravi A."/>
            <person name="Getino M."/>
            <person name="Pursley I."/>
            <person name="Horton D.L."/>
            <person name="Alikhan N.F."/>
            <person name="Baker D."/>
            <person name="Gharbi K."/>
            <person name="Hall N."/>
            <person name="Watson M."/>
            <person name="Adriaenssens E.M."/>
            <person name="Foster-Nyarko E."/>
            <person name="Jarju S."/>
            <person name="Secka A."/>
            <person name="Antonio M."/>
            <person name="Oren A."/>
            <person name="Chaudhuri R.R."/>
            <person name="La Ragione R."/>
            <person name="Hildebrand F."/>
            <person name="Pallen M.J."/>
        </authorList>
    </citation>
    <scope>NUCLEOTIDE SEQUENCE</scope>
    <source>
        <strain evidence="2">12435</strain>
    </source>
</reference>
<protein>
    <submittedName>
        <fullName evidence="2">Leucine-rich repeat domain-containing protein</fullName>
    </submittedName>
</protein>
<evidence type="ECO:0000313" key="2">
    <source>
        <dbReference type="EMBL" id="HIW02749.1"/>
    </source>
</evidence>
<dbReference type="Pfam" id="PF13306">
    <property type="entry name" value="LRR_5"/>
    <property type="match status" value="1"/>
</dbReference>
<dbReference type="Gene3D" id="3.80.10.10">
    <property type="entry name" value="Ribonuclease Inhibitor"/>
    <property type="match status" value="1"/>
</dbReference>
<reference evidence="2" key="2">
    <citation type="submission" date="2021-04" db="EMBL/GenBank/DDBJ databases">
        <authorList>
            <person name="Gilroy R."/>
        </authorList>
    </citation>
    <scope>NUCLEOTIDE SEQUENCE</scope>
    <source>
        <strain evidence="2">12435</strain>
    </source>
</reference>
<evidence type="ECO:0000256" key="1">
    <source>
        <dbReference type="SAM" id="SignalP"/>
    </source>
</evidence>
<feature type="signal peptide" evidence="1">
    <location>
        <begin position="1"/>
        <end position="23"/>
    </location>
</feature>
<dbReference type="InterPro" id="IPR026906">
    <property type="entry name" value="LRR_5"/>
</dbReference>
<comment type="caution">
    <text evidence="2">The sequence shown here is derived from an EMBL/GenBank/DDBJ whole genome shotgun (WGS) entry which is preliminary data.</text>
</comment>
<dbReference type="EMBL" id="DXHS01000083">
    <property type="protein sequence ID" value="HIW02749.1"/>
    <property type="molecule type" value="Genomic_DNA"/>
</dbReference>
<dbReference type="PROSITE" id="PS51257">
    <property type="entry name" value="PROKAR_LIPOPROTEIN"/>
    <property type="match status" value="1"/>
</dbReference>
<proteinExistence type="predicted"/>
<dbReference type="AlphaFoldDB" id="A0A9D1TRS3"/>
<feature type="chain" id="PRO_5038758478" evidence="1">
    <location>
        <begin position="24"/>
        <end position="192"/>
    </location>
</feature>
<dbReference type="InterPro" id="IPR032675">
    <property type="entry name" value="LRR_dom_sf"/>
</dbReference>